<dbReference type="NCBIfam" id="TIGR03916">
    <property type="entry name" value="rSAM_link_UDG"/>
    <property type="match status" value="1"/>
</dbReference>
<dbReference type="GO" id="GO:0051536">
    <property type="term" value="F:iron-sulfur cluster binding"/>
    <property type="evidence" value="ECO:0007669"/>
    <property type="project" value="UniProtKB-KW"/>
</dbReference>
<proteinExistence type="predicted"/>
<dbReference type="RefSeq" id="WP_082706324.1">
    <property type="nucleotide sequence ID" value="NZ_AP014945.1"/>
</dbReference>
<dbReference type="SFLD" id="SFLDS00029">
    <property type="entry name" value="Radical_SAM"/>
    <property type="match status" value="1"/>
</dbReference>
<keyword evidence="4" id="KW-0408">Iron</keyword>
<dbReference type="InterPro" id="IPR023874">
    <property type="entry name" value="DNA_rSAM_put"/>
</dbReference>
<sequence length="412" mass="47219">MNLQILSPDRSLLKKLNILAMSARYDNSCSSSGSRRETPAQGIGNGYISGICHTWSADGRCVSLLKILMTNFCKNDCKYCINRRQNDVPRAIFTPEEIASLTIEFYRRNYIEGLFLSSGIYRSPDDTMELMLRAIKILREKYHFGGYIHLKLIPGASDVLISEALKLADRVSSNLELATETSLRALASEKNFALLFAPLKIVREQYENKEIKAPASTQVIIGASPDTDKTILNLAQRLYIKKMVRRVYYSAYIPLNMDPALPVLSSPPFLREHRLYQADWLLRFYGFNIDELFENSENLELNLDPKLAWALRNLIFFPVEITKADYWELIRVPGIGPTSAKKIIQARKYGPLSDEILKNLGVPLKRARYFITIKGKCLVRNRKMKILENKHPSLFKEFSDTEWPKSYAYLPI</sequence>
<evidence type="ECO:0000256" key="2">
    <source>
        <dbReference type="ARBA" id="ARBA00022691"/>
    </source>
</evidence>
<dbReference type="AlphaFoldDB" id="A0A0U4W2Z0"/>
<dbReference type="CDD" id="cd01335">
    <property type="entry name" value="Radical_SAM"/>
    <property type="match status" value="1"/>
</dbReference>
<keyword evidence="5" id="KW-0411">Iron-sulfur</keyword>
<evidence type="ECO:0000259" key="6">
    <source>
        <dbReference type="Pfam" id="PF04055"/>
    </source>
</evidence>
<organism evidence="7 8">
    <name type="scientific">Caldimicrobium thiodismutans</name>
    <dbReference type="NCBI Taxonomy" id="1653476"/>
    <lineage>
        <taxon>Bacteria</taxon>
        <taxon>Pseudomonadati</taxon>
        <taxon>Thermodesulfobacteriota</taxon>
        <taxon>Thermodesulfobacteria</taxon>
        <taxon>Thermodesulfobacteriales</taxon>
        <taxon>Thermodesulfobacteriaceae</taxon>
        <taxon>Caldimicrobium</taxon>
    </lineage>
</organism>
<dbReference type="InterPro" id="IPR058240">
    <property type="entry name" value="rSAM_sf"/>
</dbReference>
<dbReference type="GO" id="GO:0046872">
    <property type="term" value="F:metal ion binding"/>
    <property type="evidence" value="ECO:0007669"/>
    <property type="project" value="UniProtKB-KW"/>
</dbReference>
<dbReference type="InterPro" id="IPR051675">
    <property type="entry name" value="Endo/Exo/Phosphatase_dom_1"/>
</dbReference>
<evidence type="ECO:0000256" key="3">
    <source>
        <dbReference type="ARBA" id="ARBA00022723"/>
    </source>
</evidence>
<dbReference type="EMBL" id="AP014945">
    <property type="protein sequence ID" value="BAU23453.1"/>
    <property type="molecule type" value="Genomic_DNA"/>
</dbReference>
<dbReference type="InterPro" id="IPR007197">
    <property type="entry name" value="rSAM"/>
</dbReference>
<protein>
    <submittedName>
        <fullName evidence="7">Biotin synthase</fullName>
    </submittedName>
</protein>
<feature type="domain" description="Radical SAM core" evidence="6">
    <location>
        <begin position="68"/>
        <end position="236"/>
    </location>
</feature>
<dbReference type="OrthoDB" id="9801154at2"/>
<dbReference type="Proteomes" id="UP000068196">
    <property type="component" value="Chromosome"/>
</dbReference>
<dbReference type="PATRIC" id="fig|1653476.3.peg.1122"/>
<dbReference type="SFLD" id="SFLDG01102">
    <property type="entry name" value="Uncharacterised_Radical_SAM_Su"/>
    <property type="match status" value="1"/>
</dbReference>
<reference evidence="8" key="2">
    <citation type="journal article" date="2016" name="Int. J. Syst. Evol. Microbiol.">
        <title>Caldimicrobium thiodismutans sp. nov., a sulfur-disproportionating bacterium isolated from a hot spring.</title>
        <authorList>
            <person name="Kojima H."/>
            <person name="Umezawa K."/>
            <person name="Fukui M."/>
        </authorList>
    </citation>
    <scope>NUCLEOTIDE SEQUENCE [LARGE SCALE GENOMIC DNA]</scope>
    <source>
        <strain evidence="8">TF1</strain>
    </source>
</reference>
<dbReference type="STRING" id="1653476.THC_1073"/>
<dbReference type="InterPro" id="IPR010994">
    <property type="entry name" value="RuvA_2-like"/>
</dbReference>
<dbReference type="InterPro" id="IPR013785">
    <property type="entry name" value="Aldolase_TIM"/>
</dbReference>
<evidence type="ECO:0000256" key="4">
    <source>
        <dbReference type="ARBA" id="ARBA00023004"/>
    </source>
</evidence>
<comment type="cofactor">
    <cofactor evidence="1">
        <name>[4Fe-4S] cluster</name>
        <dbReference type="ChEBI" id="CHEBI:49883"/>
    </cofactor>
</comment>
<gene>
    <name evidence="7" type="ORF">THC_1073</name>
</gene>
<keyword evidence="2" id="KW-0949">S-adenosyl-L-methionine</keyword>
<evidence type="ECO:0000313" key="7">
    <source>
        <dbReference type="EMBL" id="BAU23453.1"/>
    </source>
</evidence>
<accession>A0A0U4W2Z0</accession>
<keyword evidence="3" id="KW-0479">Metal-binding</keyword>
<dbReference type="Pfam" id="PF04055">
    <property type="entry name" value="Radical_SAM"/>
    <property type="match status" value="1"/>
</dbReference>
<evidence type="ECO:0000256" key="5">
    <source>
        <dbReference type="ARBA" id="ARBA00023014"/>
    </source>
</evidence>
<dbReference type="GO" id="GO:0003824">
    <property type="term" value="F:catalytic activity"/>
    <property type="evidence" value="ECO:0007669"/>
    <property type="project" value="InterPro"/>
</dbReference>
<dbReference type="SUPFAM" id="SSF102114">
    <property type="entry name" value="Radical SAM enzymes"/>
    <property type="match status" value="1"/>
</dbReference>
<evidence type="ECO:0000313" key="8">
    <source>
        <dbReference type="Proteomes" id="UP000068196"/>
    </source>
</evidence>
<dbReference type="PANTHER" id="PTHR21180:SF9">
    <property type="entry name" value="TYPE II SECRETION SYSTEM PROTEIN K"/>
    <property type="match status" value="1"/>
</dbReference>
<dbReference type="KEGG" id="cthi:THC_1073"/>
<dbReference type="Gene3D" id="3.20.20.70">
    <property type="entry name" value="Aldolase class I"/>
    <property type="match status" value="1"/>
</dbReference>
<name>A0A0U4W2Z0_9BACT</name>
<dbReference type="Gene3D" id="1.10.150.320">
    <property type="entry name" value="Photosystem II 12 kDa extrinsic protein"/>
    <property type="match status" value="1"/>
</dbReference>
<reference evidence="7 8" key="1">
    <citation type="journal article" date="2016" name="Int. J. Syst. Evol. Microbiol.">
        <title>Caldimicrobium thiodismutans sp. nov., a sulfur-disproportionating bacterium isolated from a hot spring, and emended description of the genus Caldimicrobium.</title>
        <authorList>
            <person name="Kojima H."/>
            <person name="Umezawa K."/>
            <person name="Fukui M."/>
        </authorList>
    </citation>
    <scope>NUCLEOTIDE SEQUENCE [LARGE SCALE GENOMIC DNA]</scope>
    <source>
        <strain evidence="7 8">TF1</strain>
    </source>
</reference>
<evidence type="ECO:0000256" key="1">
    <source>
        <dbReference type="ARBA" id="ARBA00001966"/>
    </source>
</evidence>
<dbReference type="SUPFAM" id="SSF47781">
    <property type="entry name" value="RuvA domain 2-like"/>
    <property type="match status" value="1"/>
</dbReference>
<keyword evidence="8" id="KW-1185">Reference proteome</keyword>
<dbReference type="PANTHER" id="PTHR21180">
    <property type="entry name" value="ENDONUCLEASE/EXONUCLEASE/PHOSPHATASE FAMILY DOMAIN-CONTAINING PROTEIN 1"/>
    <property type="match status" value="1"/>
</dbReference>